<organism evidence="18 19">
    <name type="scientific">Roseomonas elaeocarpi</name>
    <dbReference type="NCBI Taxonomy" id="907779"/>
    <lineage>
        <taxon>Bacteria</taxon>
        <taxon>Pseudomonadati</taxon>
        <taxon>Pseudomonadota</taxon>
        <taxon>Alphaproteobacteria</taxon>
        <taxon>Acetobacterales</taxon>
        <taxon>Roseomonadaceae</taxon>
        <taxon>Roseomonas</taxon>
    </lineage>
</organism>
<evidence type="ECO:0000256" key="6">
    <source>
        <dbReference type="ARBA" id="ARBA00022553"/>
    </source>
</evidence>
<reference evidence="18 19" key="1">
    <citation type="submission" date="2024-09" db="EMBL/GenBank/DDBJ databases">
        <authorList>
            <person name="Sun Q."/>
            <person name="Mori K."/>
        </authorList>
    </citation>
    <scope>NUCLEOTIDE SEQUENCE [LARGE SCALE GENOMIC DNA]</scope>
    <source>
        <strain evidence="18 19">TBRC 5777</strain>
    </source>
</reference>
<evidence type="ECO:0000256" key="15">
    <source>
        <dbReference type="SAM" id="Phobius"/>
    </source>
</evidence>
<dbReference type="SUPFAM" id="SSF47384">
    <property type="entry name" value="Homodimeric domain of signal transducing histidine kinase"/>
    <property type="match status" value="1"/>
</dbReference>
<evidence type="ECO:0000256" key="8">
    <source>
        <dbReference type="ARBA" id="ARBA00022692"/>
    </source>
</evidence>
<dbReference type="SUPFAM" id="SSF55874">
    <property type="entry name" value="ATPase domain of HSP90 chaperone/DNA topoisomerase II/histidine kinase"/>
    <property type="match status" value="1"/>
</dbReference>
<keyword evidence="14 15" id="KW-0472">Membrane</keyword>
<keyword evidence="6" id="KW-0597">Phosphoprotein</keyword>
<dbReference type="Proteomes" id="UP001589865">
    <property type="component" value="Unassembled WGS sequence"/>
</dbReference>
<dbReference type="GO" id="GO:0005524">
    <property type="term" value="F:ATP binding"/>
    <property type="evidence" value="ECO:0007669"/>
    <property type="project" value="UniProtKB-KW"/>
</dbReference>
<dbReference type="PANTHER" id="PTHR44936">
    <property type="entry name" value="SENSOR PROTEIN CREC"/>
    <property type="match status" value="1"/>
</dbReference>
<name>A0ABV6JW50_9PROT</name>
<dbReference type="EC" id="2.7.13.3" evidence="3"/>
<dbReference type="Gene3D" id="3.30.565.10">
    <property type="entry name" value="Histidine kinase-like ATPase, C-terminal domain"/>
    <property type="match status" value="1"/>
</dbReference>
<evidence type="ECO:0000256" key="9">
    <source>
        <dbReference type="ARBA" id="ARBA00022741"/>
    </source>
</evidence>
<dbReference type="SMART" id="SM00387">
    <property type="entry name" value="HATPase_c"/>
    <property type="match status" value="1"/>
</dbReference>
<keyword evidence="8 15" id="KW-0812">Transmembrane</keyword>
<evidence type="ECO:0000259" key="17">
    <source>
        <dbReference type="PROSITE" id="PS50885"/>
    </source>
</evidence>
<feature type="domain" description="HAMP" evidence="17">
    <location>
        <begin position="222"/>
        <end position="274"/>
    </location>
</feature>
<dbReference type="SMART" id="SM00304">
    <property type="entry name" value="HAMP"/>
    <property type="match status" value="1"/>
</dbReference>
<evidence type="ECO:0000259" key="16">
    <source>
        <dbReference type="PROSITE" id="PS50109"/>
    </source>
</evidence>
<dbReference type="InterPro" id="IPR036890">
    <property type="entry name" value="HATPase_C_sf"/>
</dbReference>
<dbReference type="InterPro" id="IPR003594">
    <property type="entry name" value="HATPase_dom"/>
</dbReference>
<dbReference type="InterPro" id="IPR005467">
    <property type="entry name" value="His_kinase_dom"/>
</dbReference>
<dbReference type="Pfam" id="PF00512">
    <property type="entry name" value="HisKA"/>
    <property type="match status" value="1"/>
</dbReference>
<evidence type="ECO:0000256" key="5">
    <source>
        <dbReference type="ARBA" id="ARBA00022519"/>
    </source>
</evidence>
<keyword evidence="9" id="KW-0547">Nucleotide-binding</keyword>
<keyword evidence="12 15" id="KW-1133">Transmembrane helix</keyword>
<keyword evidence="19" id="KW-1185">Reference proteome</keyword>
<evidence type="ECO:0000256" key="2">
    <source>
        <dbReference type="ARBA" id="ARBA00004429"/>
    </source>
</evidence>
<evidence type="ECO:0000256" key="1">
    <source>
        <dbReference type="ARBA" id="ARBA00000085"/>
    </source>
</evidence>
<keyword evidence="5" id="KW-0997">Cell inner membrane</keyword>
<protein>
    <recommendedName>
        <fullName evidence="3">histidine kinase</fullName>
        <ecNumber evidence="3">2.7.13.3</ecNumber>
    </recommendedName>
</protein>
<dbReference type="Gene3D" id="1.10.287.130">
    <property type="match status" value="1"/>
</dbReference>
<accession>A0ABV6JW50</accession>
<feature type="transmembrane region" description="Helical" evidence="15">
    <location>
        <begin position="49"/>
        <end position="73"/>
    </location>
</feature>
<evidence type="ECO:0000313" key="19">
    <source>
        <dbReference type="Proteomes" id="UP001589865"/>
    </source>
</evidence>
<feature type="domain" description="Histidine kinase" evidence="16">
    <location>
        <begin position="282"/>
        <end position="483"/>
    </location>
</feature>
<comment type="subcellular location">
    <subcellularLocation>
        <location evidence="2">Cell inner membrane</location>
        <topology evidence="2">Multi-pass membrane protein</topology>
    </subcellularLocation>
</comment>
<keyword evidence="13" id="KW-0902">Two-component regulatory system</keyword>
<dbReference type="PROSITE" id="PS50885">
    <property type="entry name" value="HAMP"/>
    <property type="match status" value="1"/>
</dbReference>
<dbReference type="InterPro" id="IPR004358">
    <property type="entry name" value="Sig_transdc_His_kin-like_C"/>
</dbReference>
<dbReference type="Pfam" id="PF00672">
    <property type="entry name" value="HAMP"/>
    <property type="match status" value="1"/>
</dbReference>
<keyword evidence="10" id="KW-0418">Kinase</keyword>
<dbReference type="EMBL" id="JBHLUN010000010">
    <property type="protein sequence ID" value="MFC0409547.1"/>
    <property type="molecule type" value="Genomic_DNA"/>
</dbReference>
<dbReference type="InterPro" id="IPR003661">
    <property type="entry name" value="HisK_dim/P_dom"/>
</dbReference>
<sequence length="483" mass="52720">MSDRTTGFGLPADLAEEAESTAARTAARRRRSRRGPLRRWLHAIVPRGLLGRALLIILVPLLVLQGIALQLFYGNHLGVISRRLAAGMAGEIGMVVEMIQHSPPGADRGWIFREAAWRLDLSMAFEPGAVLSARDQPRAASLPLLPLEEDLEQALRERLLLRFDADWQSDPRSVIVRVQLPDGILHVEAPRKRLFTGTLYLFVIWLVGASALLFVVAALFMKNQVRALRRLAVAVESFGLGRDHGPVKPEGAAEVRRAATAFNRMHARIRRFVTQRTDMLAGISHDLRTPLTRMRLALAMLPSAIGPEGAAAAEQDLAELNTDVAEMERMVAGYLAFARGEVEGKTAPADMVALVEQVAAQARREGAAIALRTPPALIWPVRQDALRRCVANLVDNARKHAGRITLTVEQADERWAQVIVDDDGPGIRAEAREEAFKPFATLSDGGTGLGLAIARDIARAHGGDVMLEDSPLGGLRARVRLPA</sequence>
<evidence type="ECO:0000256" key="14">
    <source>
        <dbReference type="ARBA" id="ARBA00023136"/>
    </source>
</evidence>
<evidence type="ECO:0000256" key="12">
    <source>
        <dbReference type="ARBA" id="ARBA00022989"/>
    </source>
</evidence>
<proteinExistence type="predicted"/>
<dbReference type="Pfam" id="PF02518">
    <property type="entry name" value="HATPase_c"/>
    <property type="match status" value="1"/>
</dbReference>
<evidence type="ECO:0000256" key="13">
    <source>
        <dbReference type="ARBA" id="ARBA00023012"/>
    </source>
</evidence>
<dbReference type="PROSITE" id="PS50109">
    <property type="entry name" value="HIS_KIN"/>
    <property type="match status" value="1"/>
</dbReference>
<evidence type="ECO:0000256" key="10">
    <source>
        <dbReference type="ARBA" id="ARBA00022777"/>
    </source>
</evidence>
<feature type="transmembrane region" description="Helical" evidence="15">
    <location>
        <begin position="199"/>
        <end position="221"/>
    </location>
</feature>
<evidence type="ECO:0000313" key="18">
    <source>
        <dbReference type="EMBL" id="MFC0409547.1"/>
    </source>
</evidence>
<keyword evidence="7" id="KW-0808">Transferase</keyword>
<dbReference type="PRINTS" id="PR00344">
    <property type="entry name" value="BCTRLSENSOR"/>
</dbReference>
<keyword evidence="4" id="KW-1003">Cell membrane</keyword>
<dbReference type="PANTHER" id="PTHR44936:SF5">
    <property type="entry name" value="SENSOR HISTIDINE KINASE ENVZ"/>
    <property type="match status" value="1"/>
</dbReference>
<keyword evidence="11 18" id="KW-0067">ATP-binding</keyword>
<evidence type="ECO:0000256" key="11">
    <source>
        <dbReference type="ARBA" id="ARBA00022840"/>
    </source>
</evidence>
<comment type="catalytic activity">
    <reaction evidence="1">
        <text>ATP + protein L-histidine = ADP + protein N-phospho-L-histidine.</text>
        <dbReference type="EC" id="2.7.13.3"/>
    </reaction>
</comment>
<gene>
    <name evidence="18" type="ORF">ACFFGY_14945</name>
</gene>
<dbReference type="RefSeq" id="WP_377045299.1">
    <property type="nucleotide sequence ID" value="NZ_JBHLUN010000010.1"/>
</dbReference>
<dbReference type="CDD" id="cd00082">
    <property type="entry name" value="HisKA"/>
    <property type="match status" value="1"/>
</dbReference>
<comment type="caution">
    <text evidence="18">The sequence shown here is derived from an EMBL/GenBank/DDBJ whole genome shotgun (WGS) entry which is preliminary data.</text>
</comment>
<evidence type="ECO:0000256" key="7">
    <source>
        <dbReference type="ARBA" id="ARBA00022679"/>
    </source>
</evidence>
<dbReference type="InterPro" id="IPR050980">
    <property type="entry name" value="2C_sensor_his_kinase"/>
</dbReference>
<dbReference type="SMART" id="SM00388">
    <property type="entry name" value="HisKA"/>
    <property type="match status" value="1"/>
</dbReference>
<dbReference type="InterPro" id="IPR003660">
    <property type="entry name" value="HAMP_dom"/>
</dbReference>
<dbReference type="InterPro" id="IPR036097">
    <property type="entry name" value="HisK_dim/P_sf"/>
</dbReference>
<evidence type="ECO:0000256" key="3">
    <source>
        <dbReference type="ARBA" id="ARBA00012438"/>
    </source>
</evidence>
<dbReference type="CDD" id="cd00075">
    <property type="entry name" value="HATPase"/>
    <property type="match status" value="1"/>
</dbReference>
<evidence type="ECO:0000256" key="4">
    <source>
        <dbReference type="ARBA" id="ARBA00022475"/>
    </source>
</evidence>